<feature type="transmembrane region" description="Helical" evidence="1">
    <location>
        <begin position="91"/>
        <end position="114"/>
    </location>
</feature>
<evidence type="ECO:0000256" key="1">
    <source>
        <dbReference type="SAM" id="Phobius"/>
    </source>
</evidence>
<evidence type="ECO:0000313" key="4">
    <source>
        <dbReference type="Proteomes" id="UP000004221"/>
    </source>
</evidence>
<dbReference type="OrthoDB" id="142764at2"/>
<dbReference type="RefSeq" id="WP_008475090.1">
    <property type="nucleotide sequence ID" value="NZ_CAGS01000058.1"/>
</dbReference>
<keyword evidence="1" id="KW-0812">Transmembrane</keyword>
<gene>
    <name evidence="3" type="ORF">NITHO_1500008</name>
</gene>
<sequence>MAAYRSSRQEPGPGRRFGRATLTLLVVGYITGAVLIWMDPVDSGAGGGGPMTDLGTLLVLIDLVAILVLDWRGFATLRGRIKLRQDVFSRITTWCLFLAFLIMSPITLAIYLVLAVRDYRWDRKQVPLDRRRHIAEMEAELGILPGTQGTCRTCGKPLQIGADYCAFCGATAVETPRICPACATVALPGATYCPECRTRLDSPAKDDDRQPV</sequence>
<dbReference type="Pfam" id="PF12773">
    <property type="entry name" value="DZR"/>
    <property type="match status" value="1"/>
</dbReference>
<comment type="caution">
    <text evidence="3">The sequence shown here is derived from an EMBL/GenBank/DDBJ whole genome shotgun (WGS) entry which is preliminary data.</text>
</comment>
<feature type="transmembrane region" description="Helical" evidence="1">
    <location>
        <begin position="50"/>
        <end position="71"/>
    </location>
</feature>
<dbReference type="Proteomes" id="UP000004221">
    <property type="component" value="Unassembled WGS sequence"/>
</dbReference>
<accession>I4EDH7</accession>
<keyword evidence="1" id="KW-0472">Membrane</keyword>
<dbReference type="InterPro" id="IPR025874">
    <property type="entry name" value="DZR"/>
</dbReference>
<dbReference type="EMBL" id="CAGS01000058">
    <property type="protein sequence ID" value="CCF82739.1"/>
    <property type="molecule type" value="Genomic_DNA"/>
</dbReference>
<keyword evidence="4" id="KW-1185">Reference proteome</keyword>
<keyword evidence="1" id="KW-1133">Transmembrane helix</keyword>
<evidence type="ECO:0000313" key="3">
    <source>
        <dbReference type="EMBL" id="CCF82739.1"/>
    </source>
</evidence>
<feature type="domain" description="DZANK-type" evidence="2">
    <location>
        <begin position="151"/>
        <end position="196"/>
    </location>
</feature>
<protein>
    <recommendedName>
        <fullName evidence="2">DZANK-type domain-containing protein</fullName>
    </recommendedName>
</protein>
<feature type="transmembrane region" description="Helical" evidence="1">
    <location>
        <begin position="20"/>
        <end position="38"/>
    </location>
</feature>
<evidence type="ECO:0000259" key="2">
    <source>
        <dbReference type="Pfam" id="PF12773"/>
    </source>
</evidence>
<dbReference type="AlphaFoldDB" id="I4EDH7"/>
<organism evidence="3 4">
    <name type="scientific">Nitrolancea hollandica Lb</name>
    <dbReference type="NCBI Taxonomy" id="1129897"/>
    <lineage>
        <taxon>Bacteria</taxon>
        <taxon>Pseudomonadati</taxon>
        <taxon>Thermomicrobiota</taxon>
        <taxon>Thermomicrobia</taxon>
        <taxon>Sphaerobacterales</taxon>
        <taxon>Sphaerobacterineae</taxon>
        <taxon>Sphaerobacteraceae</taxon>
        <taxon>Nitrolancea</taxon>
    </lineage>
</organism>
<proteinExistence type="predicted"/>
<name>I4EDH7_9BACT</name>
<reference evidence="3 4" key="1">
    <citation type="journal article" date="2012" name="ISME J.">
        <title>Nitrification expanded: discovery, physiology and genomics of a nitrite-oxidizing bacterium from the phylum Chloroflexi.</title>
        <authorList>
            <person name="Sorokin D.Y."/>
            <person name="Lucker S."/>
            <person name="Vejmelkova D."/>
            <person name="Kostrikina N.A."/>
            <person name="Kleerebezem R."/>
            <person name="Rijpstra W.I."/>
            <person name="Damste J.S."/>
            <person name="Le Paslier D."/>
            <person name="Muyzer G."/>
            <person name="Wagner M."/>
            <person name="van Loosdrecht M.C."/>
            <person name="Daims H."/>
        </authorList>
    </citation>
    <scope>NUCLEOTIDE SEQUENCE [LARGE SCALE GENOMIC DNA]</scope>
    <source>
        <strain evidence="4">none</strain>
    </source>
</reference>